<protein>
    <recommendedName>
        <fullName evidence="4">Pilus assembly protein</fullName>
    </recommendedName>
</protein>
<dbReference type="Proteomes" id="UP000002705">
    <property type="component" value="Chromosome 2"/>
</dbReference>
<accession>Q390Y0</accession>
<keyword evidence="1" id="KW-0732">Signal</keyword>
<dbReference type="KEGG" id="bur:Bcep18194_B2875"/>
<dbReference type="HOGENOM" id="CLU_1657557_0_0_4"/>
<evidence type="ECO:0000313" key="2">
    <source>
        <dbReference type="EMBL" id="ABB12986.1"/>
    </source>
</evidence>
<name>Q390Y0_BURL3</name>
<dbReference type="Gene3D" id="2.60.40.10">
    <property type="entry name" value="Immunoglobulins"/>
    <property type="match status" value="1"/>
</dbReference>
<evidence type="ECO:0000256" key="1">
    <source>
        <dbReference type="SAM" id="SignalP"/>
    </source>
</evidence>
<reference evidence="2" key="1">
    <citation type="submission" date="2005-10" db="EMBL/GenBank/DDBJ databases">
        <title>Complete sequence of chromosome 2 of Burkholderia sp. 383.</title>
        <authorList>
            <consortium name="US DOE Joint Genome Institute"/>
            <person name="Copeland A."/>
            <person name="Lucas S."/>
            <person name="Lapidus A."/>
            <person name="Barry K."/>
            <person name="Detter J.C."/>
            <person name="Glavina T."/>
            <person name="Hammon N."/>
            <person name="Israni S."/>
            <person name="Pitluck S."/>
            <person name="Chain P."/>
            <person name="Malfatti S."/>
            <person name="Shin M."/>
            <person name="Vergez L."/>
            <person name="Schmutz J."/>
            <person name="Larimer F."/>
            <person name="Land M."/>
            <person name="Kyrpides N."/>
            <person name="Lykidis A."/>
            <person name="Richardson P."/>
        </authorList>
    </citation>
    <scope>NUCLEOTIDE SEQUENCE [LARGE SCALE GENOMIC DNA]</scope>
    <source>
        <strain evidence="2">383</strain>
    </source>
</reference>
<dbReference type="PATRIC" id="fig|482957.22.peg.6692"/>
<dbReference type="EMBL" id="CP000152">
    <property type="protein sequence ID" value="ABB12986.1"/>
    <property type="molecule type" value="Genomic_DNA"/>
</dbReference>
<dbReference type="PROSITE" id="PS51257">
    <property type="entry name" value="PROKAR_LIPOPROTEIN"/>
    <property type="match status" value="1"/>
</dbReference>
<gene>
    <name evidence="2" type="ordered locus">Bcep18194_B2875</name>
</gene>
<keyword evidence="3" id="KW-1185">Reference proteome</keyword>
<feature type="chain" id="PRO_5004222353" description="Pilus assembly protein" evidence="1">
    <location>
        <begin position="23"/>
        <end position="158"/>
    </location>
</feature>
<evidence type="ECO:0000313" key="3">
    <source>
        <dbReference type="Proteomes" id="UP000002705"/>
    </source>
</evidence>
<feature type="signal peptide" evidence="1">
    <location>
        <begin position="1"/>
        <end position="22"/>
    </location>
</feature>
<organism evidence="2 3">
    <name type="scientific">Burkholderia lata (strain ATCC 17760 / DSM 23089 / LMG 22485 / NCIMB 9086 / R18194 / 383)</name>
    <dbReference type="NCBI Taxonomy" id="482957"/>
    <lineage>
        <taxon>Bacteria</taxon>
        <taxon>Pseudomonadati</taxon>
        <taxon>Pseudomonadota</taxon>
        <taxon>Betaproteobacteria</taxon>
        <taxon>Burkholderiales</taxon>
        <taxon>Burkholderiaceae</taxon>
        <taxon>Burkholderia</taxon>
        <taxon>Burkholderia cepacia complex</taxon>
    </lineage>
</organism>
<evidence type="ECO:0008006" key="4">
    <source>
        <dbReference type="Google" id="ProtNLM"/>
    </source>
</evidence>
<dbReference type="InterPro" id="IPR013783">
    <property type="entry name" value="Ig-like_fold"/>
</dbReference>
<dbReference type="AlphaFoldDB" id="Q390Y0"/>
<proteinExistence type="predicted"/>
<sequence length="158" mass="17082">MMRTARVALGLLAAVACTCSSAAGVLKLSRVELSLEPGQAAVRELYVENVGDTPLYLNVEQHLLTNPGESPEHLVPVGEVAQPTMLVLPGQLTLAPRQKYRMGLKELAVPLETQIWRITFRPKERIVVDAAQGEGAPAPLFVNVGYGVVIYQRAALAR</sequence>
<dbReference type="GeneID" id="45099180"/>
<dbReference type="RefSeq" id="WP_011356465.1">
    <property type="nucleotide sequence ID" value="NC_007511.1"/>
</dbReference>